<gene>
    <name evidence="2" type="ORF">FHX40_2607</name>
</gene>
<proteinExistence type="predicted"/>
<comment type="caution">
    <text evidence="2">The sequence shown here is derived from an EMBL/GenBank/DDBJ whole genome shotgun (WGS) entry which is preliminary data.</text>
</comment>
<keyword evidence="3" id="KW-1185">Reference proteome</keyword>
<evidence type="ECO:0000256" key="1">
    <source>
        <dbReference type="SAM" id="MobiDB-lite"/>
    </source>
</evidence>
<reference evidence="2 3" key="1">
    <citation type="submission" date="2019-06" db="EMBL/GenBank/DDBJ databases">
        <title>Sequencing the genomes of 1000 actinobacteria strains.</title>
        <authorList>
            <person name="Klenk H.-P."/>
        </authorList>
    </citation>
    <scope>NUCLEOTIDE SEQUENCE [LARGE SCALE GENOMIC DNA]</scope>
    <source>
        <strain evidence="2 3">DSM 43186</strain>
    </source>
</reference>
<accession>A0A543IZ79</accession>
<sequence length="75" mass="8137">MCQSAMRERPLPTGTSPSKNRPISSPVRRVTMGVTRWNAVRLTRWASVSRSGSMACEMTTYEPGGSASYSVSVIA</sequence>
<dbReference type="EMBL" id="VFPQ01000001">
    <property type="protein sequence ID" value="TQM75885.1"/>
    <property type="molecule type" value="Genomic_DNA"/>
</dbReference>
<protein>
    <submittedName>
        <fullName evidence="2">Uncharacterized protein</fullName>
    </submittedName>
</protein>
<name>A0A543IZ79_9ACTN</name>
<feature type="compositionally biased region" description="Basic and acidic residues" evidence="1">
    <location>
        <begin position="1"/>
        <end position="10"/>
    </location>
</feature>
<feature type="compositionally biased region" description="Polar residues" evidence="1">
    <location>
        <begin position="13"/>
        <end position="23"/>
    </location>
</feature>
<organism evidence="2 3">
    <name type="scientific">Thermopolyspora flexuosa</name>
    <dbReference type="NCBI Taxonomy" id="103836"/>
    <lineage>
        <taxon>Bacteria</taxon>
        <taxon>Bacillati</taxon>
        <taxon>Actinomycetota</taxon>
        <taxon>Actinomycetes</taxon>
        <taxon>Streptosporangiales</taxon>
        <taxon>Streptosporangiaceae</taxon>
        <taxon>Thermopolyspora</taxon>
    </lineage>
</organism>
<dbReference type="AlphaFoldDB" id="A0A543IZ79"/>
<dbReference type="Proteomes" id="UP000319213">
    <property type="component" value="Unassembled WGS sequence"/>
</dbReference>
<evidence type="ECO:0000313" key="3">
    <source>
        <dbReference type="Proteomes" id="UP000319213"/>
    </source>
</evidence>
<feature type="region of interest" description="Disordered" evidence="1">
    <location>
        <begin position="1"/>
        <end position="26"/>
    </location>
</feature>
<evidence type="ECO:0000313" key="2">
    <source>
        <dbReference type="EMBL" id="TQM75885.1"/>
    </source>
</evidence>